<proteinExistence type="predicted"/>
<name>A0A8T0HNS0_CERPU</name>
<evidence type="ECO:0000313" key="3">
    <source>
        <dbReference type="Proteomes" id="UP000822688"/>
    </source>
</evidence>
<gene>
    <name evidence="2" type="ORF">KC19_VG095900</name>
</gene>
<sequence length="97" mass="10769">MCDILIKGERHGGCQQRNPKPNRPEHVLVPKSRTQNGTIPSETTIVASEEPTEASQSVSYRSSCLSYGVRGIPFQRTMGDRRISYPRLGGHGGRYIL</sequence>
<keyword evidence="3" id="KW-1185">Reference proteome</keyword>
<accession>A0A8T0HNS0</accession>
<comment type="caution">
    <text evidence="2">The sequence shown here is derived from an EMBL/GenBank/DDBJ whole genome shotgun (WGS) entry which is preliminary data.</text>
</comment>
<protein>
    <submittedName>
        <fullName evidence="2">Uncharacterized protein</fullName>
    </submittedName>
</protein>
<dbReference type="Proteomes" id="UP000822688">
    <property type="component" value="Chromosome V"/>
</dbReference>
<dbReference type="AlphaFoldDB" id="A0A8T0HNS0"/>
<reference evidence="2" key="1">
    <citation type="submission" date="2020-06" db="EMBL/GenBank/DDBJ databases">
        <title>WGS assembly of Ceratodon purpureus strain R40.</title>
        <authorList>
            <person name="Carey S.B."/>
            <person name="Jenkins J."/>
            <person name="Shu S."/>
            <person name="Lovell J.T."/>
            <person name="Sreedasyam A."/>
            <person name="Maumus F."/>
            <person name="Tiley G.P."/>
            <person name="Fernandez-Pozo N."/>
            <person name="Barry K."/>
            <person name="Chen C."/>
            <person name="Wang M."/>
            <person name="Lipzen A."/>
            <person name="Daum C."/>
            <person name="Saski C.A."/>
            <person name="Payton A.C."/>
            <person name="Mcbreen J.C."/>
            <person name="Conrad R.E."/>
            <person name="Kollar L.M."/>
            <person name="Olsson S."/>
            <person name="Huttunen S."/>
            <person name="Landis J.B."/>
            <person name="Wickett N.J."/>
            <person name="Johnson M.G."/>
            <person name="Rensing S.A."/>
            <person name="Grimwood J."/>
            <person name="Schmutz J."/>
            <person name="Mcdaniel S.F."/>
        </authorList>
    </citation>
    <scope>NUCLEOTIDE SEQUENCE</scope>
    <source>
        <strain evidence="2">R40</strain>
    </source>
</reference>
<evidence type="ECO:0000256" key="1">
    <source>
        <dbReference type="SAM" id="MobiDB-lite"/>
    </source>
</evidence>
<dbReference type="EMBL" id="CM026426">
    <property type="protein sequence ID" value="KAG0572447.1"/>
    <property type="molecule type" value="Genomic_DNA"/>
</dbReference>
<evidence type="ECO:0000313" key="2">
    <source>
        <dbReference type="EMBL" id="KAG0572447.1"/>
    </source>
</evidence>
<organism evidence="2 3">
    <name type="scientific">Ceratodon purpureus</name>
    <name type="common">Fire moss</name>
    <name type="synonym">Dicranum purpureum</name>
    <dbReference type="NCBI Taxonomy" id="3225"/>
    <lineage>
        <taxon>Eukaryota</taxon>
        <taxon>Viridiplantae</taxon>
        <taxon>Streptophyta</taxon>
        <taxon>Embryophyta</taxon>
        <taxon>Bryophyta</taxon>
        <taxon>Bryophytina</taxon>
        <taxon>Bryopsida</taxon>
        <taxon>Dicranidae</taxon>
        <taxon>Pseudoditrichales</taxon>
        <taxon>Ditrichaceae</taxon>
        <taxon>Ceratodon</taxon>
    </lineage>
</organism>
<feature type="region of interest" description="Disordered" evidence="1">
    <location>
        <begin position="10"/>
        <end position="38"/>
    </location>
</feature>